<proteinExistence type="predicted"/>
<dbReference type="AlphaFoldDB" id="A0A7R9BL40"/>
<evidence type="ECO:0000313" key="3">
    <source>
        <dbReference type="EMBL" id="CAD7276014.1"/>
    </source>
</evidence>
<feature type="transmembrane region" description="Helical" evidence="1">
    <location>
        <begin position="170"/>
        <end position="190"/>
    </location>
</feature>
<accession>A0A7R9BL40</accession>
<dbReference type="PROSITE" id="PS00134">
    <property type="entry name" value="TRYPSIN_HIS"/>
    <property type="match status" value="1"/>
</dbReference>
<protein>
    <recommendedName>
        <fullName evidence="2">Peptidase S1 domain-containing protein</fullName>
    </recommendedName>
</protein>
<dbReference type="InterPro" id="IPR001314">
    <property type="entry name" value="Peptidase_S1A"/>
</dbReference>
<dbReference type="InterPro" id="IPR043504">
    <property type="entry name" value="Peptidase_S1_PA_chymotrypsin"/>
</dbReference>
<dbReference type="InterPro" id="IPR018114">
    <property type="entry name" value="TRYPSIN_HIS"/>
</dbReference>
<dbReference type="InterPro" id="IPR001254">
    <property type="entry name" value="Trypsin_dom"/>
</dbReference>
<evidence type="ECO:0000259" key="2">
    <source>
        <dbReference type="PROSITE" id="PS50240"/>
    </source>
</evidence>
<keyword evidence="4" id="KW-1185">Reference proteome</keyword>
<dbReference type="InterPro" id="IPR009003">
    <property type="entry name" value="Peptidase_S1_PA"/>
</dbReference>
<sequence>MRTLVRKFTENFLLNLATGQEVQSKPVVIVPSSNALVSQDPLLTPRKTPKLISIELKRYVPSGSFKPAHTFMHHQEVCPSTKDSMMGPALEIEEGIYPGIHKKNPYGKVPKLQKITQEPLPISVTEDIETGTITEPQNGGTISRLPGGGRGGFFFFPGRSRRGRDIDGPFNGLAQCMYCILVLALITILMSGEEESPGLFVPKIEGGEDVNIRQPYFFLARIESEFAGFSKAQKSGAALKLCTGAIITQDWVLTAAHCFFNTYGKRATKVSVTVGDISHVDFEGREILRQGSPVIYPYYVHGGRRNDIAMVKLDGPLPYNPFIGQIKMTNNISLPMGDTDALTLAWGMNYSPEPLKPIFDRDVKRKKPKLKRAFVKITSQKSCSKSLRDSGAPWNFRVTPDTLCYTGATNAICFGNDGGPVIQSINNQLVLVGINSFSRNKDFGGIYASMQCDKEVPTIATRVSSYYKRFILPTVSGIDILSPDYYDPED</sequence>
<keyword evidence="1" id="KW-1133">Transmembrane helix</keyword>
<dbReference type="PANTHER" id="PTHR24260">
    <property type="match status" value="1"/>
</dbReference>
<gene>
    <name evidence="3" type="ORF">NMOB1V02_LOCUS3793</name>
</gene>
<feature type="domain" description="Peptidase S1" evidence="2">
    <location>
        <begin position="204"/>
        <end position="476"/>
    </location>
</feature>
<organism evidence="3">
    <name type="scientific">Notodromas monacha</name>
    <dbReference type="NCBI Taxonomy" id="399045"/>
    <lineage>
        <taxon>Eukaryota</taxon>
        <taxon>Metazoa</taxon>
        <taxon>Ecdysozoa</taxon>
        <taxon>Arthropoda</taxon>
        <taxon>Crustacea</taxon>
        <taxon>Oligostraca</taxon>
        <taxon>Ostracoda</taxon>
        <taxon>Podocopa</taxon>
        <taxon>Podocopida</taxon>
        <taxon>Cypridocopina</taxon>
        <taxon>Cypridoidea</taxon>
        <taxon>Cyprididae</taxon>
        <taxon>Notodromas</taxon>
    </lineage>
</organism>
<keyword evidence="1" id="KW-0812">Transmembrane</keyword>
<dbReference type="PRINTS" id="PR00722">
    <property type="entry name" value="CHYMOTRYPSIN"/>
</dbReference>
<dbReference type="EMBL" id="OA882567">
    <property type="protein sequence ID" value="CAD7276014.1"/>
    <property type="molecule type" value="Genomic_DNA"/>
</dbReference>
<dbReference type="Pfam" id="PF00089">
    <property type="entry name" value="Trypsin"/>
    <property type="match status" value="1"/>
</dbReference>
<evidence type="ECO:0000256" key="1">
    <source>
        <dbReference type="SAM" id="Phobius"/>
    </source>
</evidence>
<dbReference type="Gene3D" id="2.40.10.10">
    <property type="entry name" value="Trypsin-like serine proteases"/>
    <property type="match status" value="1"/>
</dbReference>
<dbReference type="SMART" id="SM00020">
    <property type="entry name" value="Tryp_SPc"/>
    <property type="match status" value="1"/>
</dbReference>
<evidence type="ECO:0000313" key="4">
    <source>
        <dbReference type="Proteomes" id="UP000678499"/>
    </source>
</evidence>
<dbReference type="SUPFAM" id="SSF50494">
    <property type="entry name" value="Trypsin-like serine proteases"/>
    <property type="match status" value="1"/>
</dbReference>
<dbReference type="GO" id="GO:0004252">
    <property type="term" value="F:serine-type endopeptidase activity"/>
    <property type="evidence" value="ECO:0007669"/>
    <property type="project" value="InterPro"/>
</dbReference>
<dbReference type="PROSITE" id="PS50240">
    <property type="entry name" value="TRYPSIN_DOM"/>
    <property type="match status" value="1"/>
</dbReference>
<name>A0A7R9BL40_9CRUS</name>
<dbReference type="PANTHER" id="PTHR24260:SF132">
    <property type="entry name" value="PEPTIDASE S1 DOMAIN-CONTAINING PROTEIN"/>
    <property type="match status" value="1"/>
</dbReference>
<reference evidence="3" key="1">
    <citation type="submission" date="2020-11" db="EMBL/GenBank/DDBJ databases">
        <authorList>
            <person name="Tran Van P."/>
        </authorList>
    </citation>
    <scope>NUCLEOTIDE SEQUENCE</scope>
</reference>
<dbReference type="InterPro" id="IPR051333">
    <property type="entry name" value="CLIP_Serine_Protease"/>
</dbReference>
<dbReference type="Proteomes" id="UP000678499">
    <property type="component" value="Unassembled WGS sequence"/>
</dbReference>
<keyword evidence="1" id="KW-0472">Membrane</keyword>
<dbReference type="EMBL" id="CAJPEX010000530">
    <property type="protein sequence ID" value="CAG0916166.1"/>
    <property type="molecule type" value="Genomic_DNA"/>
</dbReference>
<dbReference type="GO" id="GO:0006508">
    <property type="term" value="P:proteolysis"/>
    <property type="evidence" value="ECO:0007669"/>
    <property type="project" value="InterPro"/>
</dbReference>
<dbReference type="OrthoDB" id="10051896at2759"/>